<reference evidence="2" key="1">
    <citation type="journal article" date="2023" name="PeerJ">
        <title>Selection and evaluation of lactic acid bacteria from chicken feces in Thailand as potential probiotics.</title>
        <authorList>
            <person name="Khurajog B."/>
            <person name="Disastra Y."/>
            <person name="Lawwyne L.D."/>
            <person name="Sirichokchatchawan W."/>
            <person name="Niyomtham W."/>
            <person name="Yindee J."/>
            <person name="Hampson D.J."/>
            <person name="Prapasarakul N."/>
        </authorList>
    </citation>
    <scope>NUCLEOTIDE SEQUENCE</scope>
    <source>
        <strain evidence="2">BF9</strain>
    </source>
</reference>
<dbReference type="Proteomes" id="UP001280897">
    <property type="component" value="Unassembled WGS sequence"/>
</dbReference>
<dbReference type="CDD" id="cd05243">
    <property type="entry name" value="SDR_a5"/>
    <property type="match status" value="1"/>
</dbReference>
<evidence type="ECO:0000313" key="2">
    <source>
        <dbReference type="EMBL" id="MDV2621139.1"/>
    </source>
</evidence>
<protein>
    <submittedName>
        <fullName evidence="2">SDR family oxidoreductase</fullName>
    </submittedName>
</protein>
<dbReference type="RefSeq" id="WP_005916099.1">
    <property type="nucleotide sequence ID" value="NZ_BJMF01000008.1"/>
</dbReference>
<proteinExistence type="predicted"/>
<reference evidence="2" key="2">
    <citation type="submission" date="2023-10" db="EMBL/GenBank/DDBJ databases">
        <authorList>
            <person name="Khurajog B."/>
        </authorList>
    </citation>
    <scope>NUCLEOTIDE SEQUENCE</scope>
    <source>
        <strain evidence="2">BF9</strain>
    </source>
</reference>
<dbReference type="PANTHER" id="PTHR15020">
    <property type="entry name" value="FLAVIN REDUCTASE-RELATED"/>
    <property type="match status" value="1"/>
</dbReference>
<dbReference type="InterPro" id="IPR036291">
    <property type="entry name" value="NAD(P)-bd_dom_sf"/>
</dbReference>
<dbReference type="EMBL" id="JAWJAV010000003">
    <property type="protein sequence ID" value="MDV2621139.1"/>
    <property type="molecule type" value="Genomic_DNA"/>
</dbReference>
<dbReference type="PANTHER" id="PTHR15020:SF50">
    <property type="entry name" value="UPF0659 PROTEIN YMR090W"/>
    <property type="match status" value="1"/>
</dbReference>
<dbReference type="Pfam" id="PF13460">
    <property type="entry name" value="NAD_binding_10"/>
    <property type="match status" value="1"/>
</dbReference>
<sequence length="214" mass="23038">MAKIFIAGGSGRVATALIKNLVADSNEVVAGARHPENVVEMDHVNAVKLDLHDGVDAIADLMKGSDAVYFTAGSRGADLLQTDAMGAVKTMQAAEKLGIKRYVMLSSLYTLESERKWHEGGLADLLDYTTAKFFADNYLVHDTDLDYTIVQPTSLTEEAGTGQIYIGKELPQKTNPIPDVAKVLADVLKHPNTVKKVFMMSSGSQAIDQALANV</sequence>
<organism evidence="2 3">
    <name type="scientific">Pediococcus acidilactici</name>
    <dbReference type="NCBI Taxonomy" id="1254"/>
    <lineage>
        <taxon>Bacteria</taxon>
        <taxon>Bacillati</taxon>
        <taxon>Bacillota</taxon>
        <taxon>Bacilli</taxon>
        <taxon>Lactobacillales</taxon>
        <taxon>Lactobacillaceae</taxon>
        <taxon>Pediococcus</taxon>
        <taxon>Pediococcus acidilactici group</taxon>
    </lineage>
</organism>
<evidence type="ECO:0000259" key="1">
    <source>
        <dbReference type="Pfam" id="PF13460"/>
    </source>
</evidence>
<comment type="caution">
    <text evidence="2">The sequence shown here is derived from an EMBL/GenBank/DDBJ whole genome shotgun (WGS) entry which is preliminary data.</text>
</comment>
<accession>A0AAW8YI20</accession>
<dbReference type="InterPro" id="IPR016040">
    <property type="entry name" value="NAD(P)-bd_dom"/>
</dbReference>
<name>A0AAW8YI20_PEDAC</name>
<feature type="domain" description="NAD(P)-binding" evidence="1">
    <location>
        <begin position="8"/>
        <end position="191"/>
    </location>
</feature>
<dbReference type="SUPFAM" id="SSF51735">
    <property type="entry name" value="NAD(P)-binding Rossmann-fold domains"/>
    <property type="match status" value="1"/>
</dbReference>
<evidence type="ECO:0000313" key="3">
    <source>
        <dbReference type="Proteomes" id="UP001280897"/>
    </source>
</evidence>
<gene>
    <name evidence="2" type="ORF">R0G89_05265</name>
</gene>
<dbReference type="AlphaFoldDB" id="A0AAW8YI20"/>
<dbReference type="Gene3D" id="3.40.50.720">
    <property type="entry name" value="NAD(P)-binding Rossmann-like Domain"/>
    <property type="match status" value="1"/>
</dbReference>